<comment type="caution">
    <text evidence="5">The sequence shown here is derived from an EMBL/GenBank/DDBJ whole genome shotgun (WGS) entry which is preliminary data.</text>
</comment>
<organism evidence="5 6">
    <name type="scientific">Vitis vinifera</name>
    <name type="common">Grape</name>
    <dbReference type="NCBI Taxonomy" id="29760"/>
    <lineage>
        <taxon>Eukaryota</taxon>
        <taxon>Viridiplantae</taxon>
        <taxon>Streptophyta</taxon>
        <taxon>Embryophyta</taxon>
        <taxon>Tracheophyta</taxon>
        <taxon>Spermatophyta</taxon>
        <taxon>Magnoliopsida</taxon>
        <taxon>eudicotyledons</taxon>
        <taxon>Gunneridae</taxon>
        <taxon>Pentapetalae</taxon>
        <taxon>rosids</taxon>
        <taxon>Vitales</taxon>
        <taxon>Vitaceae</taxon>
        <taxon>Viteae</taxon>
        <taxon>Vitis</taxon>
    </lineage>
</organism>
<reference evidence="5 6" key="1">
    <citation type="journal article" date="2018" name="PLoS Genet.">
        <title>Population sequencing reveals clonal diversity and ancestral inbreeding in the grapevine cultivar Chardonnay.</title>
        <authorList>
            <person name="Roach M.J."/>
            <person name="Johnson D.L."/>
            <person name="Bohlmann J."/>
            <person name="van Vuuren H.J."/>
            <person name="Jones S.J."/>
            <person name="Pretorius I.S."/>
            <person name="Schmidt S.A."/>
            <person name="Borneman A.R."/>
        </authorList>
    </citation>
    <scope>NUCLEOTIDE SEQUENCE [LARGE SCALE GENOMIC DNA]</scope>
    <source>
        <strain evidence="6">cv. Chardonnay</strain>
        <tissue evidence="5">Leaf</tissue>
    </source>
</reference>
<comment type="cofactor">
    <cofactor evidence="4">
        <name>heme</name>
        <dbReference type="ChEBI" id="CHEBI:30413"/>
    </cofactor>
</comment>
<dbReference type="PRINTS" id="PR00465">
    <property type="entry name" value="EP450IV"/>
</dbReference>
<evidence type="ECO:0000313" key="5">
    <source>
        <dbReference type="EMBL" id="RVW32628.1"/>
    </source>
</evidence>
<dbReference type="GO" id="GO:0005506">
    <property type="term" value="F:iron ion binding"/>
    <property type="evidence" value="ECO:0007669"/>
    <property type="project" value="InterPro"/>
</dbReference>
<dbReference type="GO" id="GO:0020037">
    <property type="term" value="F:heme binding"/>
    <property type="evidence" value="ECO:0007669"/>
    <property type="project" value="InterPro"/>
</dbReference>
<evidence type="ECO:0000256" key="3">
    <source>
        <dbReference type="ARBA" id="ARBA00023004"/>
    </source>
</evidence>
<dbReference type="SUPFAM" id="SSF48264">
    <property type="entry name" value="Cytochrome P450"/>
    <property type="match status" value="1"/>
</dbReference>
<evidence type="ECO:0000256" key="4">
    <source>
        <dbReference type="PIRSR" id="PIRSR602403-1"/>
    </source>
</evidence>
<comment type="similarity">
    <text evidence="1">Belongs to the cytochrome P450 family.</text>
</comment>
<dbReference type="InterPro" id="IPR036396">
    <property type="entry name" value="Cyt_P450_sf"/>
</dbReference>
<accession>A0A438DB26</accession>
<proteinExistence type="inferred from homology"/>
<dbReference type="Proteomes" id="UP000288805">
    <property type="component" value="Unassembled WGS sequence"/>
</dbReference>
<dbReference type="PANTHER" id="PTHR24286">
    <property type="entry name" value="CYTOCHROME P450 26"/>
    <property type="match status" value="1"/>
</dbReference>
<protein>
    <submittedName>
        <fullName evidence="5">Cytochrome P450 708A2</fullName>
    </submittedName>
</protein>
<dbReference type="Pfam" id="PF00067">
    <property type="entry name" value="p450"/>
    <property type="match status" value="1"/>
</dbReference>
<dbReference type="EMBL" id="QGNW01001711">
    <property type="protein sequence ID" value="RVW32628.1"/>
    <property type="molecule type" value="Genomic_DNA"/>
</dbReference>
<keyword evidence="3 4" id="KW-0408">Iron</keyword>
<dbReference type="GO" id="GO:0016705">
    <property type="term" value="F:oxidoreductase activity, acting on paired donors, with incorporation or reduction of molecular oxygen"/>
    <property type="evidence" value="ECO:0007669"/>
    <property type="project" value="InterPro"/>
</dbReference>
<dbReference type="InterPro" id="IPR001128">
    <property type="entry name" value="Cyt_P450"/>
</dbReference>
<dbReference type="GO" id="GO:0004497">
    <property type="term" value="F:monooxygenase activity"/>
    <property type="evidence" value="ECO:0007669"/>
    <property type="project" value="InterPro"/>
</dbReference>
<evidence type="ECO:0000256" key="2">
    <source>
        <dbReference type="ARBA" id="ARBA00022723"/>
    </source>
</evidence>
<gene>
    <name evidence="5" type="primary">CYP708A2_3</name>
    <name evidence="5" type="ORF">CK203_076497</name>
</gene>
<keyword evidence="4" id="KW-0349">Heme</keyword>
<evidence type="ECO:0000313" key="6">
    <source>
        <dbReference type="Proteomes" id="UP000288805"/>
    </source>
</evidence>
<dbReference type="PANTHER" id="PTHR24286:SF185">
    <property type="entry name" value="CYTOCHROME P450 87A3-LIKE"/>
    <property type="match status" value="1"/>
</dbReference>
<dbReference type="AlphaFoldDB" id="A0A438DB26"/>
<dbReference type="InterPro" id="IPR002403">
    <property type="entry name" value="Cyt_P450_E_grp-IV"/>
</dbReference>
<evidence type="ECO:0000256" key="1">
    <source>
        <dbReference type="ARBA" id="ARBA00010617"/>
    </source>
</evidence>
<sequence>MKGATIPTGTTVMVCPSAVHLNPAKYNDPLAFDPWRWEGQELHAGSKNFIASGGGSRLCAGAYFAKVQVSVFLHYLVTKYR</sequence>
<dbReference type="Gene3D" id="1.10.630.10">
    <property type="entry name" value="Cytochrome P450"/>
    <property type="match status" value="1"/>
</dbReference>
<feature type="binding site" description="axial binding residue" evidence="4">
    <location>
        <position position="59"/>
    </location>
    <ligand>
        <name>heme</name>
        <dbReference type="ChEBI" id="CHEBI:30413"/>
    </ligand>
    <ligandPart>
        <name>Fe</name>
        <dbReference type="ChEBI" id="CHEBI:18248"/>
    </ligandPart>
</feature>
<name>A0A438DB26_VITVI</name>
<keyword evidence="2 4" id="KW-0479">Metal-binding</keyword>